<feature type="chain" id="PRO_5042061163" evidence="1">
    <location>
        <begin position="20"/>
        <end position="172"/>
    </location>
</feature>
<reference evidence="3 5" key="1">
    <citation type="submission" date="2019-08" db="EMBL/GenBank/DDBJ databases">
        <title>Comparative genome analysis confer to the adaptation heavy metal polluted environment.</title>
        <authorList>
            <person name="Li Y."/>
        </authorList>
    </citation>
    <scope>NUCLEOTIDE SEQUENCE [LARGE SCALE GENOMIC DNA]</scope>
    <source>
        <strain evidence="3 5">P2</strain>
    </source>
</reference>
<proteinExistence type="predicted"/>
<keyword evidence="1" id="KW-0732">Signal</keyword>
<evidence type="ECO:0000313" key="3">
    <source>
        <dbReference type="EMBL" id="QEM05110.1"/>
    </source>
</evidence>
<evidence type="ECO:0000259" key="2">
    <source>
        <dbReference type="Pfam" id="PF13924"/>
    </source>
</evidence>
<evidence type="ECO:0000313" key="5">
    <source>
        <dbReference type="Proteomes" id="UP000250557"/>
    </source>
</evidence>
<evidence type="ECO:0000313" key="6">
    <source>
        <dbReference type="Proteomes" id="UP000663940"/>
    </source>
</evidence>
<keyword evidence="6" id="KW-1185">Reference proteome</keyword>
<evidence type="ECO:0000313" key="4">
    <source>
        <dbReference type="EMBL" id="QTE52369.1"/>
    </source>
</evidence>
<dbReference type="Proteomes" id="UP000663940">
    <property type="component" value="Chromosome"/>
</dbReference>
<feature type="signal peptide" evidence="1">
    <location>
        <begin position="1"/>
        <end position="19"/>
    </location>
</feature>
<dbReference type="InterPro" id="IPR024311">
    <property type="entry name" value="Lipocalin-like"/>
</dbReference>
<accession>A0AAE6JGG7</accession>
<dbReference type="Proteomes" id="UP000250557">
    <property type="component" value="Chromosome"/>
</dbReference>
<evidence type="ECO:0000256" key="1">
    <source>
        <dbReference type="SAM" id="SignalP"/>
    </source>
</evidence>
<dbReference type="AlphaFoldDB" id="A0AAE6JGG7"/>
<gene>
    <name evidence="3" type="ORF">DIU31_016900</name>
    <name evidence="4" type="ORF">J3L21_10590</name>
</gene>
<dbReference type="EMBL" id="CP071880">
    <property type="protein sequence ID" value="QTE52369.1"/>
    <property type="molecule type" value="Genomic_DNA"/>
</dbReference>
<feature type="domain" description="Lipocalin-like" evidence="2">
    <location>
        <begin position="30"/>
        <end position="161"/>
    </location>
</feature>
<dbReference type="EMBL" id="CP043451">
    <property type="protein sequence ID" value="QEM05110.1"/>
    <property type="molecule type" value="Genomic_DNA"/>
</dbReference>
<sequence>MKYKLLFILILFTTCAASAQNKPSVHNLTGTYELVTVDNIAADGSRTHLYGDSPKGTLVIDAIGHYALQIYSEARLKFASGDKAKGTDQENKVAIKGCNAHYGTYKVEGNNIIFNIEHASFPNWEGTQQKRPFTISGDIFKYTVPAPTTGGAITGEVVWKKLSESEFTGFKN</sequence>
<organism evidence="3 5">
    <name type="scientific">Mucilaginibacter rubeus</name>
    <dbReference type="NCBI Taxonomy" id="2027860"/>
    <lineage>
        <taxon>Bacteria</taxon>
        <taxon>Pseudomonadati</taxon>
        <taxon>Bacteroidota</taxon>
        <taxon>Sphingobacteriia</taxon>
        <taxon>Sphingobacteriales</taxon>
        <taxon>Sphingobacteriaceae</taxon>
        <taxon>Mucilaginibacter</taxon>
    </lineage>
</organism>
<reference evidence="4 6" key="2">
    <citation type="submission" date="2021-03" db="EMBL/GenBank/DDBJ databases">
        <title>Mucilaginibacter strains isolated from gold and copper mining confer multi heavy-metal resistance.</title>
        <authorList>
            <person name="Li Y."/>
        </authorList>
    </citation>
    <scope>NUCLEOTIDE SEQUENCE [LARGE SCALE GENOMIC DNA]</scope>
    <source>
        <strain evidence="4 6">P2-4</strain>
    </source>
</reference>
<dbReference type="RefSeq" id="WP_112652264.1">
    <property type="nucleotide sequence ID" value="NZ_CP043451.1"/>
</dbReference>
<protein>
    <submittedName>
        <fullName evidence="3">Lipocalin-like domain-containing protein</fullName>
    </submittedName>
</protein>
<name>A0AAE6JGG7_9SPHI</name>
<dbReference type="Pfam" id="PF13924">
    <property type="entry name" value="Lipocalin_5"/>
    <property type="match status" value="1"/>
</dbReference>